<dbReference type="GO" id="GO:0015871">
    <property type="term" value="P:choline transport"/>
    <property type="evidence" value="ECO:0007669"/>
    <property type="project" value="TreeGrafter"/>
</dbReference>
<feature type="transmembrane region" description="Helical" evidence="7">
    <location>
        <begin position="255"/>
        <end position="272"/>
    </location>
</feature>
<feature type="transmembrane region" description="Helical" evidence="7">
    <location>
        <begin position="47"/>
        <end position="67"/>
    </location>
</feature>
<dbReference type="AlphaFoldDB" id="A0A1U9NIV3"/>
<evidence type="ECO:0000256" key="5">
    <source>
        <dbReference type="ARBA" id="ARBA00022989"/>
    </source>
</evidence>
<evidence type="ECO:0000313" key="9">
    <source>
        <dbReference type="EMBL" id="AQT67859.1"/>
    </source>
</evidence>
<feature type="transmembrane region" description="Helical" evidence="7">
    <location>
        <begin position="141"/>
        <end position="166"/>
    </location>
</feature>
<organism evidence="9 10">
    <name type="scientific">Anaerohalosphaera lusitana</name>
    <dbReference type="NCBI Taxonomy" id="1936003"/>
    <lineage>
        <taxon>Bacteria</taxon>
        <taxon>Pseudomonadati</taxon>
        <taxon>Planctomycetota</taxon>
        <taxon>Phycisphaerae</taxon>
        <taxon>Sedimentisphaerales</taxon>
        <taxon>Anaerohalosphaeraceae</taxon>
        <taxon>Anaerohalosphaera</taxon>
    </lineage>
</organism>
<dbReference type="EMBL" id="CP019791">
    <property type="protein sequence ID" value="AQT67859.1"/>
    <property type="molecule type" value="Genomic_DNA"/>
</dbReference>
<dbReference type="FunFam" id="1.10.3720.10:FF:000001">
    <property type="entry name" value="Glycine betaine ABC transporter, permease"/>
    <property type="match status" value="1"/>
</dbReference>
<evidence type="ECO:0000256" key="1">
    <source>
        <dbReference type="ARBA" id="ARBA00004651"/>
    </source>
</evidence>
<gene>
    <name evidence="9" type="primary">opuAB</name>
    <name evidence="9" type="ORF">STSP2_01011</name>
</gene>
<dbReference type="Pfam" id="PF00528">
    <property type="entry name" value="BPD_transp_1"/>
    <property type="match status" value="1"/>
</dbReference>
<dbReference type="PANTHER" id="PTHR47737">
    <property type="entry name" value="GLYCINE BETAINE/PROLINE BETAINE TRANSPORT SYSTEM PERMEASE PROTEIN PROW"/>
    <property type="match status" value="1"/>
</dbReference>
<dbReference type="STRING" id="1936003.STSP2_01011"/>
<dbReference type="RefSeq" id="WP_146660361.1">
    <property type="nucleotide sequence ID" value="NZ_CP019791.1"/>
</dbReference>
<dbReference type="Proteomes" id="UP000189674">
    <property type="component" value="Chromosome"/>
</dbReference>
<dbReference type="GO" id="GO:0043190">
    <property type="term" value="C:ATP-binding cassette (ABC) transporter complex"/>
    <property type="evidence" value="ECO:0007669"/>
    <property type="project" value="TreeGrafter"/>
</dbReference>
<feature type="domain" description="ABC transmembrane type-1" evidence="8">
    <location>
        <begin position="93"/>
        <end position="272"/>
    </location>
</feature>
<keyword evidence="5 7" id="KW-1133">Transmembrane helix</keyword>
<dbReference type="Gene3D" id="1.10.3720.10">
    <property type="entry name" value="MetI-like"/>
    <property type="match status" value="1"/>
</dbReference>
<evidence type="ECO:0000256" key="4">
    <source>
        <dbReference type="ARBA" id="ARBA00022692"/>
    </source>
</evidence>
<reference evidence="10" key="1">
    <citation type="submission" date="2017-02" db="EMBL/GenBank/DDBJ databases">
        <title>Comparative genomics and description of representatives of a novel lineage of planctomycetes thriving in anoxic sediments.</title>
        <authorList>
            <person name="Spring S."/>
            <person name="Bunk B."/>
            <person name="Sproer C."/>
        </authorList>
    </citation>
    <scope>NUCLEOTIDE SEQUENCE [LARGE SCALE GENOMIC DNA]</scope>
    <source>
        <strain evidence="10">ST-NAGAB-D1</strain>
    </source>
</reference>
<dbReference type="GO" id="GO:0031460">
    <property type="term" value="P:glycine betaine transport"/>
    <property type="evidence" value="ECO:0007669"/>
    <property type="project" value="UniProtKB-ARBA"/>
</dbReference>
<protein>
    <submittedName>
        <fullName evidence="9">Glycine betaine transport system permease protein OpuAB</fullName>
    </submittedName>
</protein>
<dbReference type="CDD" id="cd06261">
    <property type="entry name" value="TM_PBP2"/>
    <property type="match status" value="1"/>
</dbReference>
<evidence type="ECO:0000259" key="8">
    <source>
        <dbReference type="PROSITE" id="PS50928"/>
    </source>
</evidence>
<evidence type="ECO:0000256" key="6">
    <source>
        <dbReference type="ARBA" id="ARBA00023136"/>
    </source>
</evidence>
<sequence>MTDFQIPRFPLGDYIDNGLEWLNRAISQETSATADFVNSLVMSIVDFLTFFPPVVLMLLITALAFWIKRSVKFSIFTFLGLYLLYNFNLWEPTMQTLALVVISTLVAISLGMPLGVLAALSKHAKSAIWPVLDFMQTLPPFVYLIPAIPFFGLGYTSAMFSTVIFAMPPAIRMTTLGIEQVPSELSEAADSFGSTRMQKLIKLQLPLAAPSIRAGINQTILLSLSMVVIAAMIGAKGLGGRVWEAIQRLEPGKGFEAGIGIVIVAIILDRLVGHVKKKQAA</sequence>
<proteinExistence type="inferred from homology"/>
<dbReference type="InterPro" id="IPR035906">
    <property type="entry name" value="MetI-like_sf"/>
</dbReference>
<dbReference type="OrthoDB" id="9801163at2"/>
<evidence type="ECO:0000256" key="7">
    <source>
        <dbReference type="RuleBase" id="RU363032"/>
    </source>
</evidence>
<keyword evidence="2 7" id="KW-0813">Transport</keyword>
<feature type="transmembrane region" description="Helical" evidence="7">
    <location>
        <begin position="220"/>
        <end position="243"/>
    </location>
</feature>
<comment type="similarity">
    <text evidence="7">Belongs to the binding-protein-dependent transport system permease family.</text>
</comment>
<keyword evidence="10" id="KW-1185">Reference proteome</keyword>
<evidence type="ECO:0000256" key="3">
    <source>
        <dbReference type="ARBA" id="ARBA00022475"/>
    </source>
</evidence>
<dbReference type="SUPFAM" id="SSF161098">
    <property type="entry name" value="MetI-like"/>
    <property type="match status" value="1"/>
</dbReference>
<dbReference type="KEGG" id="alus:STSP2_01011"/>
<evidence type="ECO:0000313" key="10">
    <source>
        <dbReference type="Proteomes" id="UP000189674"/>
    </source>
</evidence>
<dbReference type="GO" id="GO:0015226">
    <property type="term" value="F:carnitine transmembrane transporter activity"/>
    <property type="evidence" value="ECO:0007669"/>
    <property type="project" value="TreeGrafter"/>
</dbReference>
<keyword evidence="4 7" id="KW-0812">Transmembrane</keyword>
<dbReference type="InterPro" id="IPR000515">
    <property type="entry name" value="MetI-like"/>
</dbReference>
<feature type="transmembrane region" description="Helical" evidence="7">
    <location>
        <begin position="97"/>
        <end position="121"/>
    </location>
</feature>
<dbReference type="PROSITE" id="PS50928">
    <property type="entry name" value="ABC_TM1"/>
    <property type="match status" value="1"/>
</dbReference>
<keyword evidence="6 7" id="KW-0472">Membrane</keyword>
<feature type="transmembrane region" description="Helical" evidence="7">
    <location>
        <begin position="73"/>
        <end position="90"/>
    </location>
</feature>
<dbReference type="GO" id="GO:0005275">
    <property type="term" value="F:amine transmembrane transporter activity"/>
    <property type="evidence" value="ECO:0007669"/>
    <property type="project" value="TreeGrafter"/>
</dbReference>
<dbReference type="PANTHER" id="PTHR47737:SF1">
    <property type="entry name" value="GLYCINE BETAINE_PROLINE BETAINE TRANSPORT SYSTEM PERMEASE PROTEIN PROW"/>
    <property type="match status" value="1"/>
</dbReference>
<evidence type="ECO:0000256" key="2">
    <source>
        <dbReference type="ARBA" id="ARBA00022448"/>
    </source>
</evidence>
<keyword evidence="3" id="KW-1003">Cell membrane</keyword>
<name>A0A1U9NIV3_9BACT</name>
<comment type="subcellular location">
    <subcellularLocation>
        <location evidence="1 7">Cell membrane</location>
        <topology evidence="1 7">Multi-pass membrane protein</topology>
    </subcellularLocation>
</comment>
<accession>A0A1U9NIV3</accession>